<organism evidence="13 14">
    <name type="scientific">Marinitoga hydrogenitolerans (strain DSM 16785 / JCM 12826 / AT1271)</name>
    <dbReference type="NCBI Taxonomy" id="1122195"/>
    <lineage>
        <taxon>Bacteria</taxon>
        <taxon>Thermotogati</taxon>
        <taxon>Thermotogota</taxon>
        <taxon>Thermotogae</taxon>
        <taxon>Petrotogales</taxon>
        <taxon>Petrotogaceae</taxon>
        <taxon>Marinitoga</taxon>
    </lineage>
</organism>
<dbReference type="GO" id="GO:0012505">
    <property type="term" value="C:endomembrane system"/>
    <property type="evidence" value="ECO:0007669"/>
    <property type="project" value="UniProtKB-SubCell"/>
</dbReference>
<dbReference type="InterPro" id="IPR020547">
    <property type="entry name" value="ATP_synth_F1_esu_C"/>
</dbReference>
<evidence type="ECO:0000256" key="6">
    <source>
        <dbReference type="ARBA" id="ARBA00023196"/>
    </source>
</evidence>
<keyword evidence="14" id="KW-1185">Reference proteome</keyword>
<reference evidence="13" key="1">
    <citation type="submission" date="2016-11" db="EMBL/GenBank/DDBJ databases">
        <authorList>
            <person name="Varghese N."/>
            <person name="Submissions S."/>
        </authorList>
    </citation>
    <scope>NUCLEOTIDE SEQUENCE [LARGE SCALE GENOMIC DNA]</scope>
    <source>
        <strain evidence="13">DSM 16785</strain>
    </source>
</reference>
<dbReference type="InterPro" id="IPR001469">
    <property type="entry name" value="ATP_synth_F1_dsu/esu"/>
</dbReference>
<dbReference type="GO" id="GO:0005886">
    <property type="term" value="C:plasma membrane"/>
    <property type="evidence" value="ECO:0007669"/>
    <property type="project" value="UniProtKB-SubCell"/>
</dbReference>
<dbReference type="OrthoDB" id="47229at2"/>
<comment type="subunit">
    <text evidence="8 9">F-type ATPases have 2 components, CF(1) - the catalytic core - and CF(0) - the membrane proton channel. CF(1) has five subunits: alpha(3), beta(3), gamma(1), delta(1), epsilon(1). CF(0) has three main subunits: a, b and c.</text>
</comment>
<dbReference type="GO" id="GO:0046933">
    <property type="term" value="F:proton-transporting ATP synthase activity, rotational mechanism"/>
    <property type="evidence" value="ECO:0007669"/>
    <property type="project" value="UniProtKB-UniRule"/>
</dbReference>
<feature type="coiled-coil region" evidence="10">
    <location>
        <begin position="89"/>
        <end position="123"/>
    </location>
</feature>
<dbReference type="RefSeq" id="WP_072862305.1">
    <property type="nucleotide sequence ID" value="NZ_FQUI01000001.1"/>
</dbReference>
<dbReference type="GO" id="GO:0005524">
    <property type="term" value="F:ATP binding"/>
    <property type="evidence" value="ECO:0007669"/>
    <property type="project" value="UniProtKB-UniRule"/>
</dbReference>
<dbReference type="STRING" id="1122195.SAMN02745164_00108"/>
<dbReference type="Proteomes" id="UP000184334">
    <property type="component" value="Unassembled WGS sequence"/>
</dbReference>
<keyword evidence="4 8" id="KW-0406">Ion transport</keyword>
<evidence type="ECO:0000313" key="14">
    <source>
        <dbReference type="Proteomes" id="UP000184334"/>
    </source>
</evidence>
<sequence length="131" mass="14451">MFVLKIVTPRGIKANIKAKYAEFTTVEGGMGVLTDRLPIVAKLKVSPLKIKTEDDKEELFAVHGGIIKMDGKEMIVLTTAAERPEEIDVETAMKAIESAKDKLNQVENAAEKAKVQAEIEKNMVRISVVKK</sequence>
<evidence type="ECO:0000259" key="12">
    <source>
        <dbReference type="Pfam" id="PF02823"/>
    </source>
</evidence>
<dbReference type="NCBIfam" id="TIGR01216">
    <property type="entry name" value="ATP_synt_epsi"/>
    <property type="match status" value="1"/>
</dbReference>
<dbReference type="InterPro" id="IPR036771">
    <property type="entry name" value="ATPsynth_dsu/esu_N"/>
</dbReference>
<dbReference type="Pfam" id="PF02823">
    <property type="entry name" value="ATP-synt_DE_N"/>
    <property type="match status" value="1"/>
</dbReference>
<evidence type="ECO:0000256" key="10">
    <source>
        <dbReference type="SAM" id="Coils"/>
    </source>
</evidence>
<keyword evidence="3 8" id="KW-0813">Transport</keyword>
<evidence type="ECO:0000313" key="13">
    <source>
        <dbReference type="EMBL" id="SHE28132.1"/>
    </source>
</evidence>
<comment type="similarity">
    <text evidence="2 8 9">Belongs to the ATPase epsilon chain family.</text>
</comment>
<dbReference type="SUPFAM" id="SSF51344">
    <property type="entry name" value="Epsilon subunit of F1F0-ATP synthase N-terminal domain"/>
    <property type="match status" value="1"/>
</dbReference>
<dbReference type="GO" id="GO:0045259">
    <property type="term" value="C:proton-transporting ATP synthase complex"/>
    <property type="evidence" value="ECO:0007669"/>
    <property type="project" value="UniProtKB-KW"/>
</dbReference>
<dbReference type="EMBL" id="FQUI01000001">
    <property type="protein sequence ID" value="SHE28132.1"/>
    <property type="molecule type" value="Genomic_DNA"/>
</dbReference>
<feature type="domain" description="ATP synthase F1 complex delta/epsilon subunit N-terminal" evidence="12">
    <location>
        <begin position="4"/>
        <end position="81"/>
    </location>
</feature>
<dbReference type="InterPro" id="IPR020546">
    <property type="entry name" value="ATP_synth_F1_dsu/esu_N"/>
</dbReference>
<evidence type="ECO:0000256" key="9">
    <source>
        <dbReference type="RuleBase" id="RU003656"/>
    </source>
</evidence>
<accession>A0A1M4S7F9</accession>
<evidence type="ECO:0000256" key="1">
    <source>
        <dbReference type="ARBA" id="ARBA00004184"/>
    </source>
</evidence>
<evidence type="ECO:0000256" key="8">
    <source>
        <dbReference type="HAMAP-Rule" id="MF_00530"/>
    </source>
</evidence>
<keyword evidence="8" id="KW-1003">Cell membrane</keyword>
<comment type="caution">
    <text evidence="13">The sequence shown here is derived from an EMBL/GenBank/DDBJ whole genome shotgun (WGS) entry which is preliminary data.</text>
</comment>
<keyword evidence="7 8" id="KW-0066">ATP synthesis</keyword>
<dbReference type="Gene3D" id="2.60.15.10">
    <property type="entry name" value="F0F1 ATP synthase delta/epsilon subunit, N-terminal"/>
    <property type="match status" value="1"/>
</dbReference>
<dbReference type="AlphaFoldDB" id="A0A1M4S7F9"/>
<name>A0A1M4S7F9_MARH1</name>
<dbReference type="HAMAP" id="MF_00530">
    <property type="entry name" value="ATP_synth_epsil_bac"/>
    <property type="match status" value="1"/>
</dbReference>
<evidence type="ECO:0000256" key="3">
    <source>
        <dbReference type="ARBA" id="ARBA00022448"/>
    </source>
</evidence>
<dbReference type="PANTHER" id="PTHR13822:SF10">
    <property type="entry name" value="ATP SYNTHASE EPSILON CHAIN, CHLOROPLASTIC"/>
    <property type="match status" value="1"/>
</dbReference>
<protein>
    <recommendedName>
        <fullName evidence="8">ATP synthase epsilon chain</fullName>
    </recommendedName>
    <alternativeName>
        <fullName evidence="8">ATP synthase F1 sector epsilon subunit</fullName>
    </alternativeName>
    <alternativeName>
        <fullName evidence="8">F-ATPase epsilon subunit</fullName>
    </alternativeName>
</protein>
<keyword evidence="5 8" id="KW-0472">Membrane</keyword>
<proteinExistence type="inferred from homology"/>
<evidence type="ECO:0000259" key="11">
    <source>
        <dbReference type="Pfam" id="PF00401"/>
    </source>
</evidence>
<dbReference type="PANTHER" id="PTHR13822">
    <property type="entry name" value="ATP SYNTHASE DELTA/EPSILON CHAIN"/>
    <property type="match status" value="1"/>
</dbReference>
<gene>
    <name evidence="8" type="primary">atpC</name>
    <name evidence="13" type="ORF">SAMN02745164_00108</name>
</gene>
<feature type="domain" description="ATP synthase epsilon subunit C-terminal" evidence="11">
    <location>
        <begin position="85"/>
        <end position="130"/>
    </location>
</feature>
<dbReference type="CDD" id="cd12152">
    <property type="entry name" value="F1-ATPase_delta"/>
    <property type="match status" value="1"/>
</dbReference>
<comment type="subcellular location">
    <subcellularLocation>
        <location evidence="8">Cell membrane</location>
        <topology evidence="8">Peripheral membrane protein</topology>
    </subcellularLocation>
    <subcellularLocation>
        <location evidence="1">Endomembrane system</location>
        <topology evidence="1">Peripheral membrane protein</topology>
    </subcellularLocation>
</comment>
<evidence type="ECO:0000256" key="7">
    <source>
        <dbReference type="ARBA" id="ARBA00023310"/>
    </source>
</evidence>
<keyword evidence="6 8" id="KW-0139">CF(1)</keyword>
<evidence type="ECO:0000256" key="4">
    <source>
        <dbReference type="ARBA" id="ARBA00023065"/>
    </source>
</evidence>
<keyword evidence="8" id="KW-0375">Hydrogen ion transport</keyword>
<comment type="function">
    <text evidence="8">Produces ATP from ADP in the presence of a proton gradient across the membrane.</text>
</comment>
<dbReference type="Pfam" id="PF00401">
    <property type="entry name" value="ATP-synt_DE"/>
    <property type="match status" value="1"/>
</dbReference>
<keyword evidence="10" id="KW-0175">Coiled coil</keyword>
<evidence type="ECO:0000256" key="2">
    <source>
        <dbReference type="ARBA" id="ARBA00005712"/>
    </source>
</evidence>
<evidence type="ECO:0000256" key="5">
    <source>
        <dbReference type="ARBA" id="ARBA00023136"/>
    </source>
</evidence>